<dbReference type="Proteomes" id="UP000887580">
    <property type="component" value="Unplaced"/>
</dbReference>
<sequence>MDIFFKEYDYNASKQWCMDHERFLIKAVAFYLISIFGIKYFMKDRKPFSFEKPLIIWNAILSTFSLLGFLFITPTLFNVIQKHGITHTYKHITELQTDTYKHITELQTGKVAGYWTFLWVVSKIPEFVDTFFIVLRKKPLMFMHWYHHALTGYYAFVNFYEDNAHMIWIVWVNYFIHFCMYGYYMLRALHFRIPPQVAQTLTLAQMVQFSISLASMAHLTVLHYTTTQHLAFTFRGIFIAAFMLSTYFVLWLRFYNISYLQAGGKKYVQHQEK</sequence>
<accession>A0AC35G0U6</accession>
<organism evidence="1 2">
    <name type="scientific">Panagrolaimus sp. PS1159</name>
    <dbReference type="NCBI Taxonomy" id="55785"/>
    <lineage>
        <taxon>Eukaryota</taxon>
        <taxon>Metazoa</taxon>
        <taxon>Ecdysozoa</taxon>
        <taxon>Nematoda</taxon>
        <taxon>Chromadorea</taxon>
        <taxon>Rhabditida</taxon>
        <taxon>Tylenchina</taxon>
        <taxon>Panagrolaimomorpha</taxon>
        <taxon>Panagrolaimoidea</taxon>
        <taxon>Panagrolaimidae</taxon>
        <taxon>Panagrolaimus</taxon>
    </lineage>
</organism>
<proteinExistence type="predicted"/>
<dbReference type="WBParaSite" id="PS1159_v2.g23004.t2">
    <property type="protein sequence ID" value="PS1159_v2.g23004.t2"/>
    <property type="gene ID" value="PS1159_v2.g23004"/>
</dbReference>
<evidence type="ECO:0000313" key="1">
    <source>
        <dbReference type="Proteomes" id="UP000887580"/>
    </source>
</evidence>
<evidence type="ECO:0000313" key="2">
    <source>
        <dbReference type="WBParaSite" id="PS1159_v2.g23004.t2"/>
    </source>
</evidence>
<reference evidence="2" key="1">
    <citation type="submission" date="2022-11" db="UniProtKB">
        <authorList>
            <consortium name="WormBaseParasite"/>
        </authorList>
    </citation>
    <scope>IDENTIFICATION</scope>
</reference>
<name>A0AC35G0U6_9BILA</name>
<protein>
    <submittedName>
        <fullName evidence="2">Elongation of very long chain fatty acids protein</fullName>
    </submittedName>
</protein>